<feature type="compositionally biased region" description="Polar residues" evidence="1">
    <location>
        <begin position="50"/>
        <end position="78"/>
    </location>
</feature>
<accession>A0AA45QRB1</accession>
<keyword evidence="2" id="KW-0472">Membrane</keyword>
<gene>
    <name evidence="5" type="ORF">JW886_09385</name>
</gene>
<proteinExistence type="predicted"/>
<dbReference type="InterPro" id="IPR041033">
    <property type="entry name" value="SpaA_PFL_dom_1"/>
</dbReference>
<evidence type="ECO:0000256" key="3">
    <source>
        <dbReference type="SAM" id="SignalP"/>
    </source>
</evidence>
<organism evidence="5 6">
    <name type="scientific">Lactococcus taiwanensis</name>
    <dbReference type="NCBI Taxonomy" id="1151742"/>
    <lineage>
        <taxon>Bacteria</taxon>
        <taxon>Bacillati</taxon>
        <taxon>Bacillota</taxon>
        <taxon>Bacilli</taxon>
        <taxon>Lactobacillales</taxon>
        <taxon>Streptococcaceae</taxon>
        <taxon>Lactococcus</taxon>
    </lineage>
</organism>
<keyword evidence="6" id="KW-1185">Reference proteome</keyword>
<keyword evidence="2" id="KW-1133">Transmembrane helix</keyword>
<name>A0AA45QRB1_9LACT</name>
<dbReference type="Pfam" id="PF17802">
    <property type="entry name" value="SpaA"/>
    <property type="match status" value="1"/>
</dbReference>
<feature type="compositionally biased region" description="Polar residues" evidence="1">
    <location>
        <begin position="129"/>
        <end position="140"/>
    </location>
</feature>
<feature type="compositionally biased region" description="Polar residues" evidence="1">
    <location>
        <begin position="226"/>
        <end position="238"/>
    </location>
</feature>
<feature type="signal peptide" evidence="3">
    <location>
        <begin position="1"/>
        <end position="33"/>
    </location>
</feature>
<dbReference type="EMBL" id="CP070872">
    <property type="protein sequence ID" value="QSE76647.1"/>
    <property type="molecule type" value="Genomic_DNA"/>
</dbReference>
<dbReference type="AlphaFoldDB" id="A0AA45QRB1"/>
<dbReference type="Gene3D" id="2.60.40.10">
    <property type="entry name" value="Immunoglobulins"/>
    <property type="match status" value="2"/>
</dbReference>
<keyword evidence="2" id="KW-0812">Transmembrane</keyword>
<feature type="region of interest" description="Disordered" evidence="1">
    <location>
        <begin position="49"/>
        <end position="90"/>
    </location>
</feature>
<dbReference type="NCBIfam" id="NF033902">
    <property type="entry name" value="iso_D2_wall_anc"/>
    <property type="match status" value="1"/>
</dbReference>
<dbReference type="InterPro" id="IPR048052">
    <property type="entry name" value="FM1-like"/>
</dbReference>
<evidence type="ECO:0000256" key="1">
    <source>
        <dbReference type="SAM" id="MobiDB-lite"/>
    </source>
</evidence>
<dbReference type="RefSeq" id="WP_205871949.1">
    <property type="nucleotide sequence ID" value="NZ_CP070872.1"/>
</dbReference>
<reference evidence="5 6" key="1">
    <citation type="submission" date="2021-02" db="EMBL/GenBank/DDBJ databases">
        <title>Complete genome sequence of Lactococcus lactis strain K_LL004.</title>
        <authorList>
            <person name="Kim H.B."/>
        </authorList>
    </citation>
    <scope>NUCLEOTIDE SEQUENCE [LARGE SCALE GENOMIC DNA]</scope>
    <source>
        <strain evidence="5 6">K_LL004</strain>
    </source>
</reference>
<evidence type="ECO:0000313" key="6">
    <source>
        <dbReference type="Proteomes" id="UP000663608"/>
    </source>
</evidence>
<feature type="chain" id="PRO_5041260257" evidence="3">
    <location>
        <begin position="34"/>
        <end position="559"/>
    </location>
</feature>
<feature type="transmembrane region" description="Helical" evidence="2">
    <location>
        <begin position="529"/>
        <end position="547"/>
    </location>
</feature>
<evidence type="ECO:0000313" key="5">
    <source>
        <dbReference type="EMBL" id="QSE76647.1"/>
    </source>
</evidence>
<dbReference type="KEGG" id="lti:JW886_09385"/>
<evidence type="ECO:0000259" key="4">
    <source>
        <dbReference type="Pfam" id="PF17802"/>
    </source>
</evidence>
<sequence length="559" mass="56217">MTLKRLHKKFNIASILLISATTFTGFSAPLVLADITGTGTGSIVIDAQQAAPSKDTSGNVTNYPGTTNDGSDQASLDTSGVAGDGTGNTNVGGAATPDAAGGVYGMANVSFHVQSIVAADGKTPGDMSATDSSTYQTGPNGDTTITTDSTGIATATSLPDGYYLIHETTIVGGITPIADFIVQVVNGNTTKVYPKLSLTTANNNTGTEVNHDTNPIDGSAIPVKNGATNADWSPNNETTTAAEGKQVDMILTPTFDASMMTTEAIANGAANSTAKYIITENIDKGVTVSSSGITIDGLTSGTDYTTTVTGGSGSPSVVTITLTPAGIAKAAALTTDGDATATNTQLKVTVPTTVDSDFVGTVNSTYTTTVTNAYGTTLDNTDTSTTKETINVAGGQLTKEDASTKTPLAGAEFTIVAAASAADAVAVAGGDTTKGTIVDSTATNHTTASTGITTFEGLSLPVGTTGDGTATTDGVTYWAVETKAPTGYQLPSGSASATQLTVSTGSSPLSNVTIDNNRTLDLPFTGGQGILGILVLSGMIGTTAFLIRRHQTTDEEASY</sequence>
<dbReference type="InterPro" id="IPR013783">
    <property type="entry name" value="Ig-like_fold"/>
</dbReference>
<keyword evidence="3" id="KW-0732">Signal</keyword>
<protein>
    <submittedName>
        <fullName evidence="5">SpaH/EbpB family LPXTG-anchored major pilin</fullName>
    </submittedName>
</protein>
<feature type="domain" description="SpaA-like prealbumin fold" evidence="4">
    <location>
        <begin position="396"/>
        <end position="493"/>
    </location>
</feature>
<evidence type="ECO:0000256" key="2">
    <source>
        <dbReference type="SAM" id="Phobius"/>
    </source>
</evidence>
<feature type="region of interest" description="Disordered" evidence="1">
    <location>
        <begin position="124"/>
        <end position="148"/>
    </location>
</feature>
<dbReference type="Proteomes" id="UP000663608">
    <property type="component" value="Chromosome"/>
</dbReference>
<feature type="region of interest" description="Disordered" evidence="1">
    <location>
        <begin position="204"/>
        <end position="238"/>
    </location>
</feature>